<proteinExistence type="predicted"/>
<sequence>MDYSIGPNNPFHDVVPTSTEDFSIPILGWCSSNRNFFDSCVCAVSSNIDSRMKLIATRLLQLCDGFDEEFSEPCRRHFLGMLRLWRKSS</sequence>
<name>A0AA36DK32_CYLNA</name>
<accession>A0AA36DK32</accession>
<comment type="caution">
    <text evidence="1">The sequence shown here is derived from an EMBL/GenBank/DDBJ whole genome shotgun (WGS) entry which is preliminary data.</text>
</comment>
<evidence type="ECO:0000313" key="2">
    <source>
        <dbReference type="Proteomes" id="UP001176961"/>
    </source>
</evidence>
<organism evidence="1 2">
    <name type="scientific">Cylicocyclus nassatus</name>
    <name type="common">Nematode worm</name>
    <dbReference type="NCBI Taxonomy" id="53992"/>
    <lineage>
        <taxon>Eukaryota</taxon>
        <taxon>Metazoa</taxon>
        <taxon>Ecdysozoa</taxon>
        <taxon>Nematoda</taxon>
        <taxon>Chromadorea</taxon>
        <taxon>Rhabditida</taxon>
        <taxon>Rhabditina</taxon>
        <taxon>Rhabditomorpha</taxon>
        <taxon>Strongyloidea</taxon>
        <taxon>Strongylidae</taxon>
        <taxon>Cylicocyclus</taxon>
    </lineage>
</organism>
<dbReference type="Proteomes" id="UP001176961">
    <property type="component" value="Unassembled WGS sequence"/>
</dbReference>
<gene>
    <name evidence="1" type="ORF">CYNAS_LOCUS1149</name>
</gene>
<protein>
    <submittedName>
        <fullName evidence="1">Uncharacterized protein</fullName>
    </submittedName>
</protein>
<evidence type="ECO:0000313" key="1">
    <source>
        <dbReference type="EMBL" id="CAJ0589166.1"/>
    </source>
</evidence>
<dbReference type="AlphaFoldDB" id="A0AA36DK32"/>
<reference evidence="1" key="1">
    <citation type="submission" date="2023-07" db="EMBL/GenBank/DDBJ databases">
        <authorList>
            <consortium name="CYATHOMIX"/>
        </authorList>
    </citation>
    <scope>NUCLEOTIDE SEQUENCE</scope>
    <source>
        <strain evidence="1">N/A</strain>
    </source>
</reference>
<dbReference type="EMBL" id="CATQJL010000001">
    <property type="protein sequence ID" value="CAJ0589166.1"/>
    <property type="molecule type" value="Genomic_DNA"/>
</dbReference>
<keyword evidence="2" id="KW-1185">Reference proteome</keyword>